<reference evidence="1" key="1">
    <citation type="submission" date="2014-09" db="EMBL/GenBank/DDBJ databases">
        <authorList>
            <person name="Magalhaes I.L.F."/>
            <person name="Oliveira U."/>
            <person name="Santos F.R."/>
            <person name="Vidigal T.H.D.A."/>
            <person name="Brescovit A.D."/>
            <person name="Santos A.J."/>
        </authorList>
    </citation>
    <scope>NUCLEOTIDE SEQUENCE</scope>
    <source>
        <tissue evidence="1">Shoot tissue taken approximately 20 cm above the soil surface</tissue>
    </source>
</reference>
<proteinExistence type="predicted"/>
<organism evidence="1">
    <name type="scientific">Arundo donax</name>
    <name type="common">Giant reed</name>
    <name type="synonym">Donax arundinaceus</name>
    <dbReference type="NCBI Taxonomy" id="35708"/>
    <lineage>
        <taxon>Eukaryota</taxon>
        <taxon>Viridiplantae</taxon>
        <taxon>Streptophyta</taxon>
        <taxon>Embryophyta</taxon>
        <taxon>Tracheophyta</taxon>
        <taxon>Spermatophyta</taxon>
        <taxon>Magnoliopsida</taxon>
        <taxon>Liliopsida</taxon>
        <taxon>Poales</taxon>
        <taxon>Poaceae</taxon>
        <taxon>PACMAD clade</taxon>
        <taxon>Arundinoideae</taxon>
        <taxon>Arundineae</taxon>
        <taxon>Arundo</taxon>
    </lineage>
</organism>
<dbReference type="EMBL" id="GBRH01225228">
    <property type="protein sequence ID" value="JAD72667.1"/>
    <property type="molecule type" value="Transcribed_RNA"/>
</dbReference>
<dbReference type="AlphaFoldDB" id="A0A0A9CME1"/>
<protein>
    <submittedName>
        <fullName evidence="1">Uncharacterized protein</fullName>
    </submittedName>
</protein>
<accession>A0A0A9CME1</accession>
<sequence>MLKYFSFGLRVEMLILNCSSKIGSLCNLSLTLDNRSANKDTGKVIFSWL</sequence>
<reference evidence="1" key="2">
    <citation type="journal article" date="2015" name="Data Brief">
        <title>Shoot transcriptome of the giant reed, Arundo donax.</title>
        <authorList>
            <person name="Barrero R.A."/>
            <person name="Guerrero F.D."/>
            <person name="Moolhuijzen P."/>
            <person name="Goolsby J.A."/>
            <person name="Tidwell J."/>
            <person name="Bellgard S.E."/>
            <person name="Bellgard M.I."/>
        </authorList>
    </citation>
    <scope>NUCLEOTIDE SEQUENCE</scope>
    <source>
        <tissue evidence="1">Shoot tissue taken approximately 20 cm above the soil surface</tissue>
    </source>
</reference>
<evidence type="ECO:0000313" key="1">
    <source>
        <dbReference type="EMBL" id="JAD72667.1"/>
    </source>
</evidence>
<name>A0A0A9CME1_ARUDO</name>